<feature type="non-terminal residue" evidence="2">
    <location>
        <position position="23"/>
    </location>
</feature>
<proteinExistence type="predicted"/>
<dbReference type="EMBL" id="LXQA011070328">
    <property type="protein sequence ID" value="MCI83573.1"/>
    <property type="molecule type" value="Genomic_DNA"/>
</dbReference>
<feature type="region of interest" description="Disordered" evidence="1">
    <location>
        <begin position="1"/>
        <end position="23"/>
    </location>
</feature>
<accession>A0A392V806</accession>
<organism evidence="2 3">
    <name type="scientific">Trifolium medium</name>
    <dbReference type="NCBI Taxonomy" id="97028"/>
    <lineage>
        <taxon>Eukaryota</taxon>
        <taxon>Viridiplantae</taxon>
        <taxon>Streptophyta</taxon>
        <taxon>Embryophyta</taxon>
        <taxon>Tracheophyta</taxon>
        <taxon>Spermatophyta</taxon>
        <taxon>Magnoliopsida</taxon>
        <taxon>eudicotyledons</taxon>
        <taxon>Gunneridae</taxon>
        <taxon>Pentapetalae</taxon>
        <taxon>rosids</taxon>
        <taxon>fabids</taxon>
        <taxon>Fabales</taxon>
        <taxon>Fabaceae</taxon>
        <taxon>Papilionoideae</taxon>
        <taxon>50 kb inversion clade</taxon>
        <taxon>NPAAA clade</taxon>
        <taxon>Hologalegina</taxon>
        <taxon>IRL clade</taxon>
        <taxon>Trifolieae</taxon>
        <taxon>Trifolium</taxon>
    </lineage>
</organism>
<evidence type="ECO:0000256" key="1">
    <source>
        <dbReference type="SAM" id="MobiDB-lite"/>
    </source>
</evidence>
<evidence type="ECO:0000313" key="3">
    <source>
        <dbReference type="Proteomes" id="UP000265520"/>
    </source>
</evidence>
<dbReference type="Proteomes" id="UP000265520">
    <property type="component" value="Unassembled WGS sequence"/>
</dbReference>
<comment type="caution">
    <text evidence="2">The sequence shown here is derived from an EMBL/GenBank/DDBJ whole genome shotgun (WGS) entry which is preliminary data.</text>
</comment>
<protein>
    <submittedName>
        <fullName evidence="2">Uncharacterized protein</fullName>
    </submittedName>
</protein>
<name>A0A392V806_9FABA</name>
<keyword evidence="3" id="KW-1185">Reference proteome</keyword>
<reference evidence="2 3" key="1">
    <citation type="journal article" date="2018" name="Front. Plant Sci.">
        <title>Red Clover (Trifolium pratense) and Zigzag Clover (T. medium) - A Picture of Genomic Similarities and Differences.</title>
        <authorList>
            <person name="Dluhosova J."/>
            <person name="Istvanek J."/>
            <person name="Nedelnik J."/>
            <person name="Repkova J."/>
        </authorList>
    </citation>
    <scope>NUCLEOTIDE SEQUENCE [LARGE SCALE GENOMIC DNA]</scope>
    <source>
        <strain evidence="3">cv. 10/8</strain>
        <tissue evidence="2">Leaf</tissue>
    </source>
</reference>
<dbReference type="AlphaFoldDB" id="A0A392V806"/>
<evidence type="ECO:0000313" key="2">
    <source>
        <dbReference type="EMBL" id="MCI83573.1"/>
    </source>
</evidence>
<feature type="compositionally biased region" description="Basic and acidic residues" evidence="1">
    <location>
        <begin position="14"/>
        <end position="23"/>
    </location>
</feature>
<sequence length="23" mass="2523">MAASSTITLTVREGQSDDEKKRV</sequence>